<keyword evidence="2" id="KW-0677">Repeat</keyword>
<evidence type="ECO:0000313" key="10">
    <source>
        <dbReference type="EMBL" id="KAA6341902.1"/>
    </source>
</evidence>
<dbReference type="EMBL" id="SNRY01000358">
    <property type="protein sequence ID" value="KAA6341902.1"/>
    <property type="molecule type" value="Genomic_DNA"/>
</dbReference>
<keyword evidence="7" id="KW-0624">Polysaccharide degradation</keyword>
<dbReference type="InterPro" id="IPR013783">
    <property type="entry name" value="Ig-like_fold"/>
</dbReference>
<gene>
    <name evidence="10" type="ORF">EZS27_010316</name>
</gene>
<keyword evidence="4" id="KW-0325">Glycoprotein</keyword>
<evidence type="ECO:0000256" key="5">
    <source>
        <dbReference type="ARBA" id="ARBA00023277"/>
    </source>
</evidence>
<dbReference type="Pfam" id="PF00295">
    <property type="entry name" value="Glyco_hydro_28"/>
    <property type="match status" value="1"/>
</dbReference>
<evidence type="ECO:0000256" key="8">
    <source>
        <dbReference type="ARBA" id="ARBA00037278"/>
    </source>
</evidence>
<sequence>MNRFLKSSVFYLWAIFSFAYEKDKPAVMEVLQSDKSQHFDSGEAGKSVTVITNREITDIKVSVSSNEAKTWCTAILAKNQDQVTLYISVTQNNKFTVREAEIKLEYTGLPSVNIQVTQAGINPSIRQLVVHPIPQDILTSHHNDDYTVFVRLPEQEWQDLYEYKVMVDMDNPQPASMVQFDFSGTVELKVAVNKGTVSDVKIRPIIRGLQSRIEGNIIYLTLLEPEKLSLEVNGDRYHNLHIFANELETEQPDSNDPNVVYFGEGVHDPKDSSGNFNITSNKTVYLAPGAVVRGKFACNNVENVRFIGRGIIDNPVRGFEINFSRNIEINGITVINPEHYTVWGGQTDGLKIHNLKSFSCKKWSDGIDLMSCSNVDIQDIFMRNSDDCIAIYAHRWGFYGDVRNYTVKNAILWADVAHPINIGLHGDTSIDGNVIEKLRFSDIDILEHDEYYSEYQGCMAFSVGDYNLVKDVTFENIRIEHIQRGQLFNLRILFNTEFSLGIGRGIENVTFRNIYYDGCCENPSIIAGYDAQRIVDGVLFENIVIRGKRIKSFDEGNIRVGNFTKNITLK</sequence>
<evidence type="ECO:0000256" key="1">
    <source>
        <dbReference type="ARBA" id="ARBA00008834"/>
    </source>
</evidence>
<dbReference type="Gene3D" id="2.60.40.10">
    <property type="entry name" value="Immunoglobulins"/>
    <property type="match status" value="1"/>
</dbReference>
<protein>
    <recommendedName>
        <fullName evidence="9">BACON domain-containing protein</fullName>
    </recommendedName>
</protein>
<keyword evidence="3" id="KW-0378">Hydrolase</keyword>
<evidence type="ECO:0000256" key="3">
    <source>
        <dbReference type="ARBA" id="ARBA00022801"/>
    </source>
</evidence>
<evidence type="ECO:0000256" key="7">
    <source>
        <dbReference type="ARBA" id="ARBA00023326"/>
    </source>
</evidence>
<comment type="similarity">
    <text evidence="1">Belongs to the glycosyl hydrolase 28 family.</text>
</comment>
<dbReference type="Pfam" id="PF13004">
    <property type="entry name" value="BACON"/>
    <property type="match status" value="1"/>
</dbReference>
<keyword evidence="6" id="KW-0326">Glycosidase</keyword>
<evidence type="ECO:0000256" key="4">
    <source>
        <dbReference type="ARBA" id="ARBA00023180"/>
    </source>
</evidence>
<feature type="domain" description="BACON" evidence="9">
    <location>
        <begin position="63"/>
        <end position="119"/>
    </location>
</feature>
<organism evidence="10">
    <name type="scientific">termite gut metagenome</name>
    <dbReference type="NCBI Taxonomy" id="433724"/>
    <lineage>
        <taxon>unclassified sequences</taxon>
        <taxon>metagenomes</taxon>
        <taxon>organismal metagenomes</taxon>
    </lineage>
</organism>
<evidence type="ECO:0000256" key="6">
    <source>
        <dbReference type="ARBA" id="ARBA00023295"/>
    </source>
</evidence>
<name>A0A5J4S870_9ZZZZ</name>
<dbReference type="InterPro" id="IPR000743">
    <property type="entry name" value="Glyco_hydro_28"/>
</dbReference>
<proteinExistence type="inferred from homology"/>
<dbReference type="SUPFAM" id="SSF51126">
    <property type="entry name" value="Pectin lyase-like"/>
    <property type="match status" value="1"/>
</dbReference>
<dbReference type="PANTHER" id="PTHR31736:SF9">
    <property type="entry name" value="ENDO-XYLOGALACTURONAN HYDROLASE A-RELATED"/>
    <property type="match status" value="1"/>
</dbReference>
<dbReference type="InterPro" id="IPR012334">
    <property type="entry name" value="Pectin_lyas_fold"/>
</dbReference>
<comment type="caution">
    <text evidence="10">The sequence shown here is derived from an EMBL/GenBank/DDBJ whole genome shotgun (WGS) entry which is preliminary data.</text>
</comment>
<accession>A0A5J4S870</accession>
<keyword evidence="5" id="KW-0119">Carbohydrate metabolism</keyword>
<comment type="function">
    <text evidence="8">Pectinolytic enzyme involved in the degradation of xylogalacturonan (xga), a galacturonan backbone heavily substituted with xylose, and which is one important component of the hairy regions of pectin. Activity requires a galacturonic acid backbone substituted with xylose.</text>
</comment>
<evidence type="ECO:0000259" key="9">
    <source>
        <dbReference type="Pfam" id="PF13004"/>
    </source>
</evidence>
<dbReference type="PANTHER" id="PTHR31736">
    <property type="match status" value="1"/>
</dbReference>
<dbReference type="InterPro" id="IPR011050">
    <property type="entry name" value="Pectin_lyase_fold/virulence"/>
</dbReference>
<dbReference type="CDD" id="cd14948">
    <property type="entry name" value="BACON"/>
    <property type="match status" value="1"/>
</dbReference>
<evidence type="ECO:0000256" key="2">
    <source>
        <dbReference type="ARBA" id="ARBA00022737"/>
    </source>
</evidence>
<dbReference type="AlphaFoldDB" id="A0A5J4S870"/>
<dbReference type="GO" id="GO:0004650">
    <property type="term" value="F:polygalacturonase activity"/>
    <property type="evidence" value="ECO:0007669"/>
    <property type="project" value="InterPro"/>
</dbReference>
<reference evidence="10" key="1">
    <citation type="submission" date="2019-03" db="EMBL/GenBank/DDBJ databases">
        <title>Single cell metagenomics reveals metabolic interactions within the superorganism composed of flagellate Streblomastix strix and complex community of Bacteroidetes bacteria on its surface.</title>
        <authorList>
            <person name="Treitli S.C."/>
            <person name="Kolisko M."/>
            <person name="Husnik F."/>
            <person name="Keeling P."/>
            <person name="Hampl V."/>
        </authorList>
    </citation>
    <scope>NUCLEOTIDE SEQUENCE</scope>
    <source>
        <strain evidence="10">STM</strain>
    </source>
</reference>
<dbReference type="GO" id="GO:0000272">
    <property type="term" value="P:polysaccharide catabolic process"/>
    <property type="evidence" value="ECO:0007669"/>
    <property type="project" value="UniProtKB-KW"/>
</dbReference>
<dbReference type="InterPro" id="IPR024361">
    <property type="entry name" value="BACON"/>
</dbReference>
<dbReference type="Gene3D" id="2.160.20.10">
    <property type="entry name" value="Single-stranded right-handed beta-helix, Pectin lyase-like"/>
    <property type="match status" value="1"/>
</dbReference>